<evidence type="ECO:0000256" key="4">
    <source>
        <dbReference type="ARBA" id="ARBA00022679"/>
    </source>
</evidence>
<dbReference type="NCBIfam" id="NF001784">
    <property type="entry name" value="PRK00517.2-1"/>
    <property type="match status" value="1"/>
</dbReference>
<comment type="subcellular location">
    <subcellularLocation>
        <location evidence="6">Cytoplasm</location>
    </subcellularLocation>
</comment>
<keyword evidence="4 6" id="KW-0808">Transferase</keyword>
<dbReference type="PANTHER" id="PTHR43648:SF1">
    <property type="entry name" value="ELECTRON TRANSFER FLAVOPROTEIN BETA SUBUNIT LYSINE METHYLTRANSFERASE"/>
    <property type="match status" value="1"/>
</dbReference>
<accession>A0AAW9RKK9</accession>
<dbReference type="RefSeq" id="WP_340331974.1">
    <property type="nucleotide sequence ID" value="NZ_JAZHOF010000011.1"/>
</dbReference>
<dbReference type="GO" id="GO:0008276">
    <property type="term" value="F:protein methyltransferase activity"/>
    <property type="evidence" value="ECO:0007669"/>
    <property type="project" value="UniProtKB-UniRule"/>
</dbReference>
<dbReference type="GO" id="GO:0005737">
    <property type="term" value="C:cytoplasm"/>
    <property type="evidence" value="ECO:0007669"/>
    <property type="project" value="UniProtKB-SubCell"/>
</dbReference>
<feature type="binding site" evidence="6">
    <location>
        <position position="178"/>
    </location>
    <ligand>
        <name>S-adenosyl-L-methionine</name>
        <dbReference type="ChEBI" id="CHEBI:59789"/>
    </ligand>
</feature>
<comment type="similarity">
    <text evidence="1 6">Belongs to the methyltransferase superfamily. PrmA family.</text>
</comment>
<evidence type="ECO:0000313" key="9">
    <source>
        <dbReference type="Proteomes" id="UP001378188"/>
    </source>
</evidence>
<feature type="compositionally biased region" description="Basic residues" evidence="7">
    <location>
        <begin position="1"/>
        <end position="13"/>
    </location>
</feature>
<feature type="binding site" evidence="6">
    <location>
        <position position="155"/>
    </location>
    <ligand>
        <name>S-adenosyl-L-methionine</name>
        <dbReference type="ChEBI" id="CHEBI:59789"/>
    </ligand>
</feature>
<keyword evidence="5 6" id="KW-0949">S-adenosyl-L-methionine</keyword>
<evidence type="ECO:0000256" key="1">
    <source>
        <dbReference type="ARBA" id="ARBA00009741"/>
    </source>
</evidence>
<dbReference type="Proteomes" id="UP001378188">
    <property type="component" value="Unassembled WGS sequence"/>
</dbReference>
<keyword evidence="9" id="KW-1185">Reference proteome</keyword>
<comment type="caution">
    <text evidence="8">The sequence shown here is derived from an EMBL/GenBank/DDBJ whole genome shotgun (WGS) entry which is preliminary data.</text>
</comment>
<dbReference type="EC" id="2.1.1.-" evidence="6"/>
<evidence type="ECO:0000256" key="5">
    <source>
        <dbReference type="ARBA" id="ARBA00022691"/>
    </source>
</evidence>
<keyword evidence="3 6" id="KW-0489">Methyltransferase</keyword>
<keyword evidence="8" id="KW-0689">Ribosomal protein</keyword>
<evidence type="ECO:0000256" key="7">
    <source>
        <dbReference type="SAM" id="MobiDB-lite"/>
    </source>
</evidence>
<dbReference type="EMBL" id="JAZHOF010000011">
    <property type="protein sequence ID" value="MEJ8574272.1"/>
    <property type="molecule type" value="Genomic_DNA"/>
</dbReference>
<dbReference type="Pfam" id="PF06325">
    <property type="entry name" value="PrmA"/>
    <property type="match status" value="1"/>
</dbReference>
<evidence type="ECO:0000256" key="6">
    <source>
        <dbReference type="HAMAP-Rule" id="MF_00735"/>
    </source>
</evidence>
<evidence type="ECO:0000256" key="3">
    <source>
        <dbReference type="ARBA" id="ARBA00022603"/>
    </source>
</evidence>
<dbReference type="AlphaFoldDB" id="A0AAW9RKK9"/>
<dbReference type="GO" id="GO:0032259">
    <property type="term" value="P:methylation"/>
    <property type="evidence" value="ECO:0007669"/>
    <property type="project" value="UniProtKB-KW"/>
</dbReference>
<name>A0AAW9RKK9_9HYPH</name>
<keyword evidence="2 6" id="KW-0963">Cytoplasm</keyword>
<dbReference type="InterPro" id="IPR050078">
    <property type="entry name" value="Ribosomal_L11_MeTrfase_PrmA"/>
</dbReference>
<comment type="catalytic activity">
    <reaction evidence="6">
        <text>L-lysyl-[protein] + 3 S-adenosyl-L-methionine = N(6),N(6),N(6)-trimethyl-L-lysyl-[protein] + 3 S-adenosyl-L-homocysteine + 3 H(+)</text>
        <dbReference type="Rhea" id="RHEA:54192"/>
        <dbReference type="Rhea" id="RHEA-COMP:9752"/>
        <dbReference type="Rhea" id="RHEA-COMP:13826"/>
        <dbReference type="ChEBI" id="CHEBI:15378"/>
        <dbReference type="ChEBI" id="CHEBI:29969"/>
        <dbReference type="ChEBI" id="CHEBI:57856"/>
        <dbReference type="ChEBI" id="CHEBI:59789"/>
        <dbReference type="ChEBI" id="CHEBI:61961"/>
    </reaction>
</comment>
<dbReference type="SUPFAM" id="SSF53335">
    <property type="entry name" value="S-adenosyl-L-methionine-dependent methyltransferases"/>
    <property type="match status" value="1"/>
</dbReference>
<dbReference type="PANTHER" id="PTHR43648">
    <property type="entry name" value="ELECTRON TRANSFER FLAVOPROTEIN BETA SUBUNIT LYSINE METHYLTRANSFERASE"/>
    <property type="match status" value="1"/>
</dbReference>
<feature type="region of interest" description="Disordered" evidence="7">
    <location>
        <begin position="1"/>
        <end position="20"/>
    </location>
</feature>
<feature type="binding site" evidence="6">
    <location>
        <position position="200"/>
    </location>
    <ligand>
        <name>S-adenosyl-L-methionine</name>
        <dbReference type="ChEBI" id="CHEBI:59789"/>
    </ligand>
</feature>
<dbReference type="InterPro" id="IPR029063">
    <property type="entry name" value="SAM-dependent_MTases_sf"/>
</dbReference>
<dbReference type="GO" id="GO:0005840">
    <property type="term" value="C:ribosome"/>
    <property type="evidence" value="ECO:0007669"/>
    <property type="project" value="UniProtKB-KW"/>
</dbReference>
<evidence type="ECO:0000313" key="8">
    <source>
        <dbReference type="EMBL" id="MEJ8574272.1"/>
    </source>
</evidence>
<keyword evidence="8" id="KW-0687">Ribonucleoprotein</keyword>
<dbReference type="HAMAP" id="MF_00735">
    <property type="entry name" value="Methyltr_PrmA"/>
    <property type="match status" value="1"/>
</dbReference>
<comment type="function">
    <text evidence="6">Methylates ribosomal protein L11.</text>
</comment>
<dbReference type="CDD" id="cd02440">
    <property type="entry name" value="AdoMet_MTases"/>
    <property type="match status" value="1"/>
</dbReference>
<reference evidence="8 9" key="1">
    <citation type="submission" date="2024-02" db="EMBL/GenBank/DDBJ databases">
        <title>Genome analysis and characterization of Microbaculum marinisediminis sp. nov., isolated from marine sediment.</title>
        <authorList>
            <person name="Du Z.-J."/>
            <person name="Ye Y.-Q."/>
            <person name="Zhang Z.-R."/>
            <person name="Yuan S.-M."/>
            <person name="Zhang X.-Y."/>
        </authorList>
    </citation>
    <scope>NUCLEOTIDE SEQUENCE [LARGE SCALE GENOMIC DNA]</scope>
    <source>
        <strain evidence="8 9">SDUM1044001</strain>
    </source>
</reference>
<sequence length="311" mass="33098">MHTGNRARTKPRTSKPAPGRPAIYRVRIQADDEAEADAISDALGYALFPETSAVGMIETDKGWFAEAFYTDEPEEAAIRAILERATGRPAANRRIVCEALADRNWVKDSLEALPPVFAGRFAVFGHHDKARIPANAIPIEIEAGQAFGTGHHGTTLGCLTALDRLSRRGRFTRPLDVGCGTGVLAIAAAKLLRVPVAATDIDPIAVALTRENAAKNGVAALVRAVTADGVGAQAVKSGAPYDLVLANILAKPLVALAPAIRPLMARGTVVILSGLLTTQRREVEAAWRARGCVPMFRIVLDGWATLVLEVH</sequence>
<feature type="binding site" evidence="6">
    <location>
        <position position="247"/>
    </location>
    <ligand>
        <name>S-adenosyl-L-methionine</name>
        <dbReference type="ChEBI" id="CHEBI:59789"/>
    </ligand>
</feature>
<evidence type="ECO:0000256" key="2">
    <source>
        <dbReference type="ARBA" id="ARBA00022490"/>
    </source>
</evidence>
<organism evidence="8 9">
    <name type="scientific">Microbaculum marinum</name>
    <dbReference type="NCBI Taxonomy" id="1764581"/>
    <lineage>
        <taxon>Bacteria</taxon>
        <taxon>Pseudomonadati</taxon>
        <taxon>Pseudomonadota</taxon>
        <taxon>Alphaproteobacteria</taxon>
        <taxon>Hyphomicrobiales</taxon>
        <taxon>Tepidamorphaceae</taxon>
        <taxon>Microbaculum</taxon>
    </lineage>
</organism>
<protein>
    <recommendedName>
        <fullName evidence="6">Ribosomal protein L11 methyltransferase</fullName>
        <shortName evidence="6">L11 Mtase</shortName>
        <ecNumber evidence="6">2.1.1.-</ecNumber>
    </recommendedName>
</protein>
<dbReference type="Gene3D" id="3.40.50.150">
    <property type="entry name" value="Vaccinia Virus protein VP39"/>
    <property type="match status" value="1"/>
</dbReference>
<gene>
    <name evidence="6" type="primary">prmA</name>
    <name evidence="8" type="ORF">V3328_22500</name>
</gene>
<dbReference type="InterPro" id="IPR004498">
    <property type="entry name" value="Ribosomal_PrmA_MeTrfase"/>
</dbReference>
<proteinExistence type="inferred from homology"/>